<protein>
    <submittedName>
        <fullName evidence="1">Uncharacterized protein</fullName>
    </submittedName>
</protein>
<reference evidence="1" key="1">
    <citation type="submission" date="2022-06" db="EMBL/GenBank/DDBJ databases">
        <title>Genome Sequence of Candolleomyces eurysporus.</title>
        <authorList>
            <person name="Buettner E."/>
        </authorList>
    </citation>
    <scope>NUCLEOTIDE SEQUENCE</scope>
    <source>
        <strain evidence="1">VTCC 930004</strain>
    </source>
</reference>
<evidence type="ECO:0000313" key="1">
    <source>
        <dbReference type="EMBL" id="KAJ2932780.1"/>
    </source>
</evidence>
<name>A0A9W8MI26_9AGAR</name>
<gene>
    <name evidence="1" type="ORF">H1R20_g4315</name>
</gene>
<dbReference type="EMBL" id="JANBPK010000760">
    <property type="protein sequence ID" value="KAJ2932780.1"/>
    <property type="molecule type" value="Genomic_DNA"/>
</dbReference>
<dbReference type="Proteomes" id="UP001140091">
    <property type="component" value="Unassembled WGS sequence"/>
</dbReference>
<dbReference type="AlphaFoldDB" id="A0A9W8MI26"/>
<sequence>MDFDGAGDWDPDEVDRFIDKIANEFRLEYLSICHSPIPRATLERLFRATPHIKVLDAQIYDDYENFFEALTISQSPSQCFLPRLKTLVLEQGISAAVNDDEGETINPDAFAPFLESRMRCAPEDRLRKIVLYGRYPDQVSDETPVVQVIQRYLPEGLSLERQVVTELRRGRLNSYWMERDPELQDWLEANVISWRETLGLNLELSMYFLPSTNNTIEDATMRRNPERTANQNRGKHWIPYGSQFDSRLYLQRRTRRAKRWIMITRTLSVGVSILDPLLVPFTTSLTSLVLSQVPILQIHALPSGLFPSLERLVLYIDEDDYQQNTWLLNGPVAAFESAPVLQRVATNKILAGSGAISFRLPWQQLTYFIEDDCDKNTHRFLIDILPQCVTLRWLGILLPEADLGQGFEELWDNQPVRIMPSLRSLSLDLEGDQYPNFFDNFKFPELRALRLKGGYMDFNSEHANANSWDPDEVNRFFDKIENEFRLDYLSVCANLIYRSTLERLFRATPHVTVLDAHIWEKFEHLFETLTISQSPSQCFLPRLKTLVLELGSSIALEYDEGETIDPDAFASFLESRMRCAPEGRLRKIVLYGRYPDQVSNETPFVQVIQRYLPEGLLLERQVVTELRHDKVNVDWTERDPELQDWLEANAINWSAKTEVSSRHLDDKSLRLDQSRKPIFPIKIQYRPQSSPLPC</sequence>
<keyword evidence="2" id="KW-1185">Reference proteome</keyword>
<organism evidence="1 2">
    <name type="scientific">Candolleomyces eurysporus</name>
    <dbReference type="NCBI Taxonomy" id="2828524"/>
    <lineage>
        <taxon>Eukaryota</taxon>
        <taxon>Fungi</taxon>
        <taxon>Dikarya</taxon>
        <taxon>Basidiomycota</taxon>
        <taxon>Agaricomycotina</taxon>
        <taxon>Agaricomycetes</taxon>
        <taxon>Agaricomycetidae</taxon>
        <taxon>Agaricales</taxon>
        <taxon>Agaricineae</taxon>
        <taxon>Psathyrellaceae</taxon>
        <taxon>Candolleomyces</taxon>
    </lineage>
</organism>
<dbReference type="OrthoDB" id="2269034at2759"/>
<evidence type="ECO:0000313" key="2">
    <source>
        <dbReference type="Proteomes" id="UP001140091"/>
    </source>
</evidence>
<feature type="non-terminal residue" evidence="1">
    <location>
        <position position="1"/>
    </location>
</feature>
<comment type="caution">
    <text evidence="1">The sequence shown here is derived from an EMBL/GenBank/DDBJ whole genome shotgun (WGS) entry which is preliminary data.</text>
</comment>
<accession>A0A9W8MI26</accession>
<proteinExistence type="predicted"/>